<dbReference type="OrthoDB" id="6402943at2"/>
<gene>
    <name evidence="2" type="ORF">OLEAN_C29240</name>
</gene>
<evidence type="ECO:0008006" key="4">
    <source>
        <dbReference type="Google" id="ProtNLM"/>
    </source>
</evidence>
<dbReference type="AlphaFoldDB" id="R4YQA1"/>
<protein>
    <recommendedName>
        <fullName evidence="4">Ribosomal protein L7/L12 C-terminal domain-containing protein</fullName>
    </recommendedName>
</protein>
<dbReference type="KEGG" id="oai:OLEAN_C29240"/>
<name>R4YQA1_OLEAN</name>
<sequence>MAEPKYDIYFRGEVLPGANDAEVKAAIAKIFKANDAKLAQLFSGKVNTIKKAVDKATAAKYQQAFKKAGAKVVITAAKVQESSPQELKTTTSKTQDSAAQVAEKSWDVLPTGSDLLTSDERRNIPDVEIDTSAIKMVSPFAEVVLDERMDPPAPDTNHISVADAGEDMNPNRAAPLPDLELDLSEFSVAEAGVPLADKKEKIVPPAPDTNHIKLV</sequence>
<dbReference type="Proteomes" id="UP000032749">
    <property type="component" value="Chromosome"/>
</dbReference>
<dbReference type="EMBL" id="FO203512">
    <property type="protein sequence ID" value="CCK77100.1"/>
    <property type="molecule type" value="Genomic_DNA"/>
</dbReference>
<organism evidence="2 3">
    <name type="scientific">Oleispira antarctica RB-8</name>
    <dbReference type="NCBI Taxonomy" id="698738"/>
    <lineage>
        <taxon>Bacteria</taxon>
        <taxon>Pseudomonadati</taxon>
        <taxon>Pseudomonadota</taxon>
        <taxon>Gammaproteobacteria</taxon>
        <taxon>Oceanospirillales</taxon>
        <taxon>Oceanospirillaceae</taxon>
        <taxon>Oleispira</taxon>
    </lineage>
</organism>
<dbReference type="HOGENOM" id="CLU_088897_0_0_6"/>
<keyword evidence="3" id="KW-1185">Reference proteome</keyword>
<dbReference type="STRING" id="698738.OLEAN_C29240"/>
<proteinExistence type="predicted"/>
<evidence type="ECO:0000256" key="1">
    <source>
        <dbReference type="SAM" id="MobiDB-lite"/>
    </source>
</evidence>
<evidence type="ECO:0000313" key="2">
    <source>
        <dbReference type="EMBL" id="CCK77100.1"/>
    </source>
</evidence>
<evidence type="ECO:0000313" key="3">
    <source>
        <dbReference type="Proteomes" id="UP000032749"/>
    </source>
</evidence>
<feature type="region of interest" description="Disordered" evidence="1">
    <location>
        <begin position="148"/>
        <end position="176"/>
    </location>
</feature>
<reference evidence="2 3" key="1">
    <citation type="journal article" date="2013" name="Nat. Commun.">
        <title>Genome sequence and functional genomic analysis of the oil-degrading bacterium Oleispira antarctica.</title>
        <authorList>
            <person name="Kube M."/>
            <person name="Chernikova T.N."/>
            <person name="Al-Ramahi Y."/>
            <person name="Beloqui A."/>
            <person name="Lopez-Cortez N."/>
            <person name="Guazzaroni M.E."/>
            <person name="Heipieper H.J."/>
            <person name="Klages S."/>
            <person name="Kotsyurbenko O.R."/>
            <person name="Langer I."/>
            <person name="Nechitaylo T.Y."/>
            <person name="Lunsdorf H."/>
            <person name="Fernandez M."/>
            <person name="Juarez S."/>
            <person name="Ciordia S."/>
            <person name="Singer A."/>
            <person name="Kagan O."/>
            <person name="Egorova O."/>
            <person name="Petit P.A."/>
            <person name="Stogios P."/>
            <person name="Kim Y."/>
            <person name="Tchigvintsev A."/>
            <person name="Flick R."/>
            <person name="Denaro R."/>
            <person name="Genovese M."/>
            <person name="Albar J.P."/>
            <person name="Reva O.N."/>
            <person name="Martinez-Gomariz M."/>
            <person name="Tran H."/>
            <person name="Ferrer M."/>
            <person name="Savchenko A."/>
            <person name="Yakunin A.F."/>
            <person name="Yakimov M.M."/>
            <person name="Golyshina O.V."/>
            <person name="Reinhardt R."/>
            <person name="Golyshin P.N."/>
        </authorList>
    </citation>
    <scope>NUCLEOTIDE SEQUENCE [LARGE SCALE GENOMIC DNA]</scope>
</reference>
<accession>R4YQA1</accession>